<gene>
    <name evidence="9" type="ORF">IAC68_05945</name>
</gene>
<dbReference type="AlphaFoldDB" id="A0A9D9DKX0"/>
<dbReference type="Proteomes" id="UP000823635">
    <property type="component" value="Unassembled WGS sequence"/>
</dbReference>
<accession>A0A9D9DKX0</accession>
<feature type="domain" description="PPIase FKBP-type" evidence="8">
    <location>
        <begin position="146"/>
        <end position="233"/>
    </location>
</feature>
<dbReference type="EC" id="5.2.1.8" evidence="6"/>
<dbReference type="PANTHER" id="PTHR43811:SF19">
    <property type="entry name" value="39 KDA FK506-BINDING NUCLEAR PROTEIN"/>
    <property type="match status" value="1"/>
</dbReference>
<protein>
    <recommendedName>
        <fullName evidence="6">Peptidyl-prolyl cis-trans isomerase</fullName>
        <ecNumber evidence="6">5.2.1.8</ecNumber>
    </recommendedName>
</protein>
<evidence type="ECO:0000313" key="10">
    <source>
        <dbReference type="Proteomes" id="UP000823635"/>
    </source>
</evidence>
<comment type="similarity">
    <text evidence="2 6">Belongs to the FKBP-type PPIase family.</text>
</comment>
<dbReference type="PROSITE" id="PS50059">
    <property type="entry name" value="FKBP_PPIASE"/>
    <property type="match status" value="1"/>
</dbReference>
<dbReference type="EMBL" id="JADINB010000130">
    <property type="protein sequence ID" value="MBO8429453.1"/>
    <property type="molecule type" value="Genomic_DNA"/>
</dbReference>
<dbReference type="InterPro" id="IPR001179">
    <property type="entry name" value="PPIase_FKBP_dom"/>
</dbReference>
<evidence type="ECO:0000256" key="7">
    <source>
        <dbReference type="SAM" id="SignalP"/>
    </source>
</evidence>
<name>A0A9D9DKX0_9BACT</name>
<keyword evidence="4 5" id="KW-0413">Isomerase</keyword>
<dbReference type="Pfam" id="PF00254">
    <property type="entry name" value="FKBP_C"/>
    <property type="match status" value="1"/>
</dbReference>
<organism evidence="9 10">
    <name type="scientific">Candidatus Egerieousia excrementavium</name>
    <dbReference type="NCBI Taxonomy" id="2840778"/>
    <lineage>
        <taxon>Bacteria</taxon>
        <taxon>Pseudomonadati</taxon>
        <taxon>Bacteroidota</taxon>
        <taxon>Bacteroidia</taxon>
        <taxon>Bacteroidales</taxon>
        <taxon>Candidatus Egerieousia</taxon>
    </lineage>
</organism>
<evidence type="ECO:0000256" key="1">
    <source>
        <dbReference type="ARBA" id="ARBA00000971"/>
    </source>
</evidence>
<comment type="catalytic activity">
    <reaction evidence="1 5 6">
        <text>[protein]-peptidylproline (omega=180) = [protein]-peptidylproline (omega=0)</text>
        <dbReference type="Rhea" id="RHEA:16237"/>
        <dbReference type="Rhea" id="RHEA-COMP:10747"/>
        <dbReference type="Rhea" id="RHEA-COMP:10748"/>
        <dbReference type="ChEBI" id="CHEBI:83833"/>
        <dbReference type="ChEBI" id="CHEBI:83834"/>
        <dbReference type="EC" id="5.2.1.8"/>
    </reaction>
</comment>
<dbReference type="PANTHER" id="PTHR43811">
    <property type="entry name" value="FKBP-TYPE PEPTIDYL-PROLYL CIS-TRANS ISOMERASE FKPA"/>
    <property type="match status" value="1"/>
</dbReference>
<dbReference type="InterPro" id="IPR000774">
    <property type="entry name" value="PPIase_FKBP_N"/>
</dbReference>
<sequence>MKKILKFFALASVAVATAACSGNKQYGEPVPGIAQSSVDSASYALGVSMGMSLKQSGIEPLNLASLYEGLVDGAFGNDLKVSQAELPNVIQTYITRSNIAMADKKTREQDVFFAENAKKDSVQVTESGLQYKIIRQGNDSLRPAISDTVTVNYTGTLLDGTEFDSTRGEGGQPVTYPLGGFIRGWQEGLPLIGEGGRIILWIPFSLAYGDRAMGPSIPKYSTLVFDVEVLKVSPKQEEK</sequence>
<evidence type="ECO:0000259" key="8">
    <source>
        <dbReference type="PROSITE" id="PS50059"/>
    </source>
</evidence>
<reference evidence="9" key="1">
    <citation type="submission" date="2020-10" db="EMBL/GenBank/DDBJ databases">
        <authorList>
            <person name="Gilroy R."/>
        </authorList>
    </citation>
    <scope>NUCLEOTIDE SEQUENCE</scope>
    <source>
        <strain evidence="9">15467</strain>
    </source>
</reference>
<proteinExistence type="inferred from homology"/>
<dbReference type="Gene3D" id="1.10.287.460">
    <property type="entry name" value="Peptidyl-prolyl cis-trans isomerase, FKBP-type, N-terminal domain"/>
    <property type="match status" value="1"/>
</dbReference>
<dbReference type="PROSITE" id="PS51257">
    <property type="entry name" value="PROKAR_LIPOPROTEIN"/>
    <property type="match status" value="1"/>
</dbReference>
<evidence type="ECO:0000256" key="2">
    <source>
        <dbReference type="ARBA" id="ARBA00006577"/>
    </source>
</evidence>
<dbReference type="GO" id="GO:0003755">
    <property type="term" value="F:peptidyl-prolyl cis-trans isomerase activity"/>
    <property type="evidence" value="ECO:0007669"/>
    <property type="project" value="UniProtKB-UniRule"/>
</dbReference>
<evidence type="ECO:0000256" key="3">
    <source>
        <dbReference type="ARBA" id="ARBA00023110"/>
    </source>
</evidence>
<comment type="caution">
    <text evidence="9">The sequence shown here is derived from an EMBL/GenBank/DDBJ whole genome shotgun (WGS) entry which is preliminary data.</text>
</comment>
<dbReference type="SUPFAM" id="SSF54534">
    <property type="entry name" value="FKBP-like"/>
    <property type="match status" value="1"/>
</dbReference>
<keyword evidence="3 5" id="KW-0697">Rotamase</keyword>
<dbReference type="Pfam" id="PF01346">
    <property type="entry name" value="FKBP_N"/>
    <property type="match status" value="1"/>
</dbReference>
<evidence type="ECO:0000313" key="9">
    <source>
        <dbReference type="EMBL" id="MBO8429453.1"/>
    </source>
</evidence>
<dbReference type="Gene3D" id="3.10.50.40">
    <property type="match status" value="1"/>
</dbReference>
<evidence type="ECO:0000256" key="6">
    <source>
        <dbReference type="RuleBase" id="RU003915"/>
    </source>
</evidence>
<evidence type="ECO:0000256" key="4">
    <source>
        <dbReference type="ARBA" id="ARBA00023235"/>
    </source>
</evidence>
<keyword evidence="7" id="KW-0732">Signal</keyword>
<feature type="chain" id="PRO_5038943031" description="Peptidyl-prolyl cis-trans isomerase" evidence="7">
    <location>
        <begin position="19"/>
        <end position="239"/>
    </location>
</feature>
<dbReference type="InterPro" id="IPR036944">
    <property type="entry name" value="PPIase_FKBP_N_sf"/>
</dbReference>
<feature type="signal peptide" evidence="7">
    <location>
        <begin position="1"/>
        <end position="18"/>
    </location>
</feature>
<evidence type="ECO:0000256" key="5">
    <source>
        <dbReference type="PROSITE-ProRule" id="PRU00277"/>
    </source>
</evidence>
<dbReference type="GO" id="GO:0006457">
    <property type="term" value="P:protein folding"/>
    <property type="evidence" value="ECO:0007669"/>
    <property type="project" value="InterPro"/>
</dbReference>
<dbReference type="InterPro" id="IPR046357">
    <property type="entry name" value="PPIase_dom_sf"/>
</dbReference>
<reference evidence="9" key="2">
    <citation type="journal article" date="2021" name="PeerJ">
        <title>Extensive microbial diversity within the chicken gut microbiome revealed by metagenomics and culture.</title>
        <authorList>
            <person name="Gilroy R."/>
            <person name="Ravi A."/>
            <person name="Getino M."/>
            <person name="Pursley I."/>
            <person name="Horton D.L."/>
            <person name="Alikhan N.F."/>
            <person name="Baker D."/>
            <person name="Gharbi K."/>
            <person name="Hall N."/>
            <person name="Watson M."/>
            <person name="Adriaenssens E.M."/>
            <person name="Foster-Nyarko E."/>
            <person name="Jarju S."/>
            <person name="Secka A."/>
            <person name="Antonio M."/>
            <person name="Oren A."/>
            <person name="Chaudhuri R.R."/>
            <person name="La Ragione R."/>
            <person name="Hildebrand F."/>
            <person name="Pallen M.J."/>
        </authorList>
    </citation>
    <scope>NUCLEOTIDE SEQUENCE</scope>
    <source>
        <strain evidence="9">15467</strain>
    </source>
</reference>